<dbReference type="RefSeq" id="XP_013319625.1">
    <property type="nucleotide sequence ID" value="XM_013464171.1"/>
</dbReference>
<keyword evidence="5" id="KW-0464">Manganese</keyword>
<dbReference type="SUPFAM" id="SSF51182">
    <property type="entry name" value="RmlC-like cupins"/>
    <property type="match status" value="1"/>
</dbReference>
<dbReference type="Gene3D" id="2.60.120.10">
    <property type="entry name" value="Jelly Rolls"/>
    <property type="match status" value="1"/>
</dbReference>
<gene>
    <name evidence="8" type="ORF">PV05_03524</name>
</gene>
<proteinExistence type="inferred from homology"/>
<dbReference type="GO" id="GO:0030145">
    <property type="term" value="F:manganese ion binding"/>
    <property type="evidence" value="ECO:0007669"/>
    <property type="project" value="InterPro"/>
</dbReference>
<feature type="signal peptide" evidence="6">
    <location>
        <begin position="1"/>
        <end position="21"/>
    </location>
</feature>
<keyword evidence="9" id="KW-1185">Reference proteome</keyword>
<dbReference type="CDD" id="cd02241">
    <property type="entry name" value="cupin_OxOx"/>
    <property type="match status" value="1"/>
</dbReference>
<dbReference type="InterPro" id="IPR011051">
    <property type="entry name" value="RmlC_Cupin_sf"/>
</dbReference>
<dbReference type="InterPro" id="IPR019780">
    <property type="entry name" value="Germin_Mn-BS"/>
</dbReference>
<sequence>MKTTTMLHLAAYIMMPWAAMAAPTPDTSSTTTSGSSHVALNTTSLGPSVAIGPDRSGNIDLINALTQAATAADRLNLLPNMSDHVYDFNNPPVDSAMTVGNGGHTVKADRKEFPALIGNGVSMTLGFIGPCGFNTPHTHPRSAEINIIVEGSLGTEYVLENGAPLIRNRLDKYQMTVFPQGSIHTEWNPDCTDAVFVAGFASEDPGVQQSAQRLFDLDDDLLQATFASDFTFDGRDIDQFRKLIPSNVANGVESCLAKCGIPKR</sequence>
<dbReference type="GeneID" id="25325432"/>
<feature type="chain" id="PRO_5002239481" description="Cupin type-1 domain-containing protein" evidence="6">
    <location>
        <begin position="22"/>
        <end position="264"/>
    </location>
</feature>
<feature type="domain" description="Cupin type-1" evidence="7">
    <location>
        <begin position="86"/>
        <end position="238"/>
    </location>
</feature>
<evidence type="ECO:0000256" key="4">
    <source>
        <dbReference type="ARBA" id="ARBA00022723"/>
    </source>
</evidence>
<evidence type="ECO:0000313" key="8">
    <source>
        <dbReference type="EMBL" id="KIW59041.1"/>
    </source>
</evidence>
<dbReference type="PANTHER" id="PTHR31238">
    <property type="entry name" value="GERMIN-LIKE PROTEIN SUBFAMILY 3 MEMBER 3"/>
    <property type="match status" value="1"/>
</dbReference>
<dbReference type="GO" id="GO:0005576">
    <property type="term" value="C:extracellular region"/>
    <property type="evidence" value="ECO:0007669"/>
    <property type="project" value="UniProtKB-SubCell"/>
</dbReference>
<evidence type="ECO:0000259" key="7">
    <source>
        <dbReference type="SMART" id="SM00835"/>
    </source>
</evidence>
<evidence type="ECO:0000256" key="5">
    <source>
        <dbReference type="ARBA" id="ARBA00023211"/>
    </source>
</evidence>
<keyword evidence="3" id="KW-0964">Secreted</keyword>
<evidence type="ECO:0000313" key="9">
    <source>
        <dbReference type="Proteomes" id="UP000054342"/>
    </source>
</evidence>
<evidence type="ECO:0000256" key="2">
    <source>
        <dbReference type="ARBA" id="ARBA00007456"/>
    </source>
</evidence>
<dbReference type="PROSITE" id="PS00725">
    <property type="entry name" value="GERMIN"/>
    <property type="match status" value="1"/>
</dbReference>
<dbReference type="PRINTS" id="PR00325">
    <property type="entry name" value="GERMIN"/>
</dbReference>
<evidence type="ECO:0000256" key="1">
    <source>
        <dbReference type="ARBA" id="ARBA00004613"/>
    </source>
</evidence>
<dbReference type="Proteomes" id="UP000054342">
    <property type="component" value="Unassembled WGS sequence"/>
</dbReference>
<organism evidence="8 9">
    <name type="scientific">Exophiala xenobiotica</name>
    <dbReference type="NCBI Taxonomy" id="348802"/>
    <lineage>
        <taxon>Eukaryota</taxon>
        <taxon>Fungi</taxon>
        <taxon>Dikarya</taxon>
        <taxon>Ascomycota</taxon>
        <taxon>Pezizomycotina</taxon>
        <taxon>Eurotiomycetes</taxon>
        <taxon>Chaetothyriomycetidae</taxon>
        <taxon>Chaetothyriales</taxon>
        <taxon>Herpotrichiellaceae</taxon>
        <taxon>Exophiala</taxon>
    </lineage>
</organism>
<dbReference type="InterPro" id="IPR014710">
    <property type="entry name" value="RmlC-like_jellyroll"/>
</dbReference>
<comment type="similarity">
    <text evidence="2">Belongs to the germin family.</text>
</comment>
<dbReference type="InterPro" id="IPR006045">
    <property type="entry name" value="Cupin_1"/>
</dbReference>
<evidence type="ECO:0000256" key="3">
    <source>
        <dbReference type="ARBA" id="ARBA00022525"/>
    </source>
</evidence>
<comment type="subcellular location">
    <subcellularLocation>
        <location evidence="1">Secreted</location>
    </subcellularLocation>
</comment>
<keyword evidence="6" id="KW-0732">Signal</keyword>
<evidence type="ECO:0000256" key="6">
    <source>
        <dbReference type="SAM" id="SignalP"/>
    </source>
</evidence>
<dbReference type="Pfam" id="PF00190">
    <property type="entry name" value="Cupin_1"/>
    <property type="match status" value="1"/>
</dbReference>
<dbReference type="STRING" id="348802.A0A0D2C2M6"/>
<dbReference type="OrthoDB" id="1921208at2759"/>
<keyword evidence="4" id="KW-0479">Metal-binding</keyword>
<protein>
    <recommendedName>
        <fullName evidence="7">Cupin type-1 domain-containing protein</fullName>
    </recommendedName>
</protein>
<dbReference type="AlphaFoldDB" id="A0A0D2C2M6"/>
<dbReference type="InterPro" id="IPR001929">
    <property type="entry name" value="Germin"/>
</dbReference>
<reference evidence="8 9" key="1">
    <citation type="submission" date="2015-01" db="EMBL/GenBank/DDBJ databases">
        <title>The Genome Sequence of Exophiala xenobiotica CBS118157.</title>
        <authorList>
            <consortium name="The Broad Institute Genomics Platform"/>
            <person name="Cuomo C."/>
            <person name="de Hoog S."/>
            <person name="Gorbushina A."/>
            <person name="Stielow B."/>
            <person name="Teixiera M."/>
            <person name="Abouelleil A."/>
            <person name="Chapman S.B."/>
            <person name="Priest M."/>
            <person name="Young S.K."/>
            <person name="Wortman J."/>
            <person name="Nusbaum C."/>
            <person name="Birren B."/>
        </authorList>
    </citation>
    <scope>NUCLEOTIDE SEQUENCE [LARGE SCALE GENOMIC DNA]</scope>
    <source>
        <strain evidence="8 9">CBS 118157</strain>
    </source>
</reference>
<dbReference type="HOGENOM" id="CLU_061239_0_0_1"/>
<accession>A0A0D2C2M6</accession>
<dbReference type="EMBL" id="KN847318">
    <property type="protein sequence ID" value="KIW59041.1"/>
    <property type="molecule type" value="Genomic_DNA"/>
</dbReference>
<dbReference type="SMART" id="SM00835">
    <property type="entry name" value="Cupin_1"/>
    <property type="match status" value="1"/>
</dbReference>
<name>A0A0D2C2M6_9EURO</name>